<evidence type="ECO:0000256" key="6">
    <source>
        <dbReference type="ARBA" id="ARBA00023136"/>
    </source>
</evidence>
<accession>A0A6S6UH96</accession>
<evidence type="ECO:0000256" key="3">
    <source>
        <dbReference type="ARBA" id="ARBA00022475"/>
    </source>
</evidence>
<dbReference type="SUPFAM" id="SSF82689">
    <property type="entry name" value="Mechanosensitive channel protein MscS (YggB), C-terminal domain"/>
    <property type="match status" value="1"/>
</dbReference>
<dbReference type="EMBL" id="CACVAT010000511">
    <property type="protein sequence ID" value="CAA6829284.1"/>
    <property type="molecule type" value="Genomic_DNA"/>
</dbReference>
<feature type="domain" description="Mechanosensitive ion channel MscS" evidence="10">
    <location>
        <begin position="577"/>
        <end position="641"/>
    </location>
</feature>
<reference evidence="13" key="1">
    <citation type="submission" date="2020-01" db="EMBL/GenBank/DDBJ databases">
        <authorList>
            <person name="Meier V. D."/>
            <person name="Meier V D."/>
        </authorList>
    </citation>
    <scope>NUCLEOTIDE SEQUENCE</scope>
    <source>
        <strain evidence="13">HLG_WM_MAG_09</strain>
    </source>
</reference>
<feature type="transmembrane region" description="Helical" evidence="8">
    <location>
        <begin position="151"/>
        <end position="169"/>
    </location>
</feature>
<feature type="signal peptide" evidence="9">
    <location>
        <begin position="1"/>
        <end position="35"/>
    </location>
</feature>
<dbReference type="InterPro" id="IPR023408">
    <property type="entry name" value="MscS_beta-dom_sf"/>
</dbReference>
<feature type="domain" description="Mechanosensitive ion channel transmembrane helices 2/3" evidence="12">
    <location>
        <begin position="539"/>
        <end position="575"/>
    </location>
</feature>
<dbReference type="InterPro" id="IPR049278">
    <property type="entry name" value="MS_channel_C"/>
</dbReference>
<feature type="chain" id="PRO_5027634729" description="Potassium efflux system KefA protein / Small-conductance mechanosensitive channel" evidence="9">
    <location>
        <begin position="36"/>
        <end position="780"/>
    </location>
</feature>
<dbReference type="GO" id="GO:0005886">
    <property type="term" value="C:plasma membrane"/>
    <property type="evidence" value="ECO:0007669"/>
    <property type="project" value="UniProtKB-SubCell"/>
</dbReference>
<dbReference type="Pfam" id="PF00924">
    <property type="entry name" value="MS_channel_2nd"/>
    <property type="match status" value="1"/>
</dbReference>
<evidence type="ECO:0000256" key="9">
    <source>
        <dbReference type="SAM" id="SignalP"/>
    </source>
</evidence>
<gene>
    <name evidence="13" type="ORF">HELGO_WM21980</name>
</gene>
<feature type="transmembrane region" description="Helical" evidence="8">
    <location>
        <begin position="309"/>
        <end position="328"/>
    </location>
</feature>
<dbReference type="InterPro" id="IPR010920">
    <property type="entry name" value="LSM_dom_sf"/>
</dbReference>
<dbReference type="GO" id="GO:0008381">
    <property type="term" value="F:mechanosensitive monoatomic ion channel activity"/>
    <property type="evidence" value="ECO:0007669"/>
    <property type="project" value="InterPro"/>
</dbReference>
<dbReference type="InterPro" id="IPR049142">
    <property type="entry name" value="MS_channel_1st"/>
</dbReference>
<dbReference type="Pfam" id="PF21082">
    <property type="entry name" value="MS_channel_3rd"/>
    <property type="match status" value="1"/>
</dbReference>
<feature type="compositionally biased region" description="Low complexity" evidence="7">
    <location>
        <begin position="752"/>
        <end position="772"/>
    </location>
</feature>
<evidence type="ECO:0000259" key="11">
    <source>
        <dbReference type="Pfam" id="PF21082"/>
    </source>
</evidence>
<keyword evidence="5 8" id="KW-1133">Transmembrane helix</keyword>
<dbReference type="Pfam" id="PF21088">
    <property type="entry name" value="MS_channel_1st"/>
    <property type="match status" value="1"/>
</dbReference>
<dbReference type="InterPro" id="IPR011014">
    <property type="entry name" value="MscS_channel_TM-2"/>
</dbReference>
<feature type="transmembrane region" description="Helical" evidence="8">
    <location>
        <begin position="234"/>
        <end position="256"/>
    </location>
</feature>
<name>A0A6S6UH96_9GAMM</name>
<dbReference type="SUPFAM" id="SSF82861">
    <property type="entry name" value="Mechanosensitive channel protein MscS (YggB), transmembrane region"/>
    <property type="match status" value="1"/>
</dbReference>
<feature type="transmembrane region" description="Helical" evidence="8">
    <location>
        <begin position="432"/>
        <end position="452"/>
    </location>
</feature>
<feature type="transmembrane region" description="Helical" evidence="8">
    <location>
        <begin position="204"/>
        <end position="222"/>
    </location>
</feature>
<comment type="subcellular location">
    <subcellularLocation>
        <location evidence="1">Cell membrane</location>
        <topology evidence="1">Multi-pass membrane protein</topology>
    </subcellularLocation>
</comment>
<feature type="transmembrane region" description="Helical" evidence="8">
    <location>
        <begin position="276"/>
        <end position="297"/>
    </location>
</feature>
<feature type="transmembrane region" description="Helical" evidence="8">
    <location>
        <begin position="389"/>
        <end position="411"/>
    </location>
</feature>
<keyword evidence="4 8" id="KW-0812">Transmembrane</keyword>
<keyword evidence="3" id="KW-1003">Cell membrane</keyword>
<evidence type="ECO:0000313" key="13">
    <source>
        <dbReference type="EMBL" id="CAA6829284.1"/>
    </source>
</evidence>
<feature type="transmembrane region" description="Helical" evidence="8">
    <location>
        <begin position="349"/>
        <end position="369"/>
    </location>
</feature>
<feature type="domain" description="Mechanosensitive ion channel MscS C-terminal" evidence="11">
    <location>
        <begin position="647"/>
        <end position="734"/>
    </location>
</feature>
<keyword evidence="6 8" id="KW-0472">Membrane</keyword>
<dbReference type="Gene3D" id="3.30.70.100">
    <property type="match status" value="1"/>
</dbReference>
<dbReference type="Gene3D" id="2.30.30.60">
    <property type="match status" value="1"/>
</dbReference>
<evidence type="ECO:0000259" key="10">
    <source>
        <dbReference type="Pfam" id="PF00924"/>
    </source>
</evidence>
<sequence>MPQTLTNIREFTKNFLLSFLFVTLLSVFMTVTAGAADLPGIKNQAITATNEGTVTTNPANPLDSPEAVQSMVSRLSDKEVREILLQRLEADAKAKQAGTTTNNSGGVTAFITSWAQGVYKSTAIAFNGIPEMYTLQKRIINTFIFNQGEVGILRALVVLALALLLGLIAEQSITLFTRQWRERIAHPIDPDSYRESLRLLGLRFALDMIGLVTFIIVTVIVIKTAQSDTSDDFSFLVLNHLIFFPRLMLAILRFLLAPTRPALRIVHCNDKTARFLYRHLFGFALLIGLSSAWLAFNRMNGSEAGELRLGYWLSLARHLYVIYIAWYARTGLTEMLSGWDQVNKTTTGAIARLYPGFLIFMSIFLWLTVEKIVSLNAFELLKYHPHTTTLLLMLFIPVFDTIIRTAVTYMFPPMSGSGEVATNAYLSAKSSYIRIGRVLLFGIALFIIAFVWQIRPHDLAARGVGNNIASDMIRFMIILSVGYLVWEIVTLWINRKLAAEQTAAGMNIRSEEPGGEGGGAGSSRLSTILPLVRFTLQAIIVSMTVLIAFSNIGINITPLLAGAGVVGIAVGFGAQKLVQDVFSGIFFLIDDAFRAGEYISIEGTLGTVEQISLRSMQLRHHRGAVHTIPYSEIPKLTNFSRDWVIMKLKFTVPFDTDLNKVKKIFKQIGKDMMEIEEFQDDFLQPFKSQGVLEVNDVGIVMRGKFMAKPGTQFMIRKELYNRVQKAFDENGIQFARKEVRVKIDGQETGEPTEAQTTQIAGAAAAEGTGEEIPAQNELKN</sequence>
<proteinExistence type="inferred from homology"/>
<evidence type="ECO:0000256" key="5">
    <source>
        <dbReference type="ARBA" id="ARBA00022989"/>
    </source>
</evidence>
<evidence type="ECO:0000256" key="8">
    <source>
        <dbReference type="SAM" id="Phobius"/>
    </source>
</evidence>
<feature type="transmembrane region" description="Helical" evidence="8">
    <location>
        <begin position="472"/>
        <end position="493"/>
    </location>
</feature>
<dbReference type="AlphaFoldDB" id="A0A6S6UH96"/>
<feature type="transmembrane region" description="Helical" evidence="8">
    <location>
        <begin position="531"/>
        <end position="550"/>
    </location>
</feature>
<feature type="transmembrane region" description="Helical" evidence="8">
    <location>
        <begin position="556"/>
        <end position="574"/>
    </location>
</feature>
<keyword evidence="9" id="KW-0732">Signal</keyword>
<dbReference type="PANTHER" id="PTHR30460">
    <property type="entry name" value="MODERATE CONDUCTANCE MECHANOSENSITIVE CHANNEL YBIO"/>
    <property type="match status" value="1"/>
</dbReference>
<dbReference type="InterPro" id="IPR011066">
    <property type="entry name" value="MscS_channel_C_sf"/>
</dbReference>
<evidence type="ECO:0000259" key="12">
    <source>
        <dbReference type="Pfam" id="PF21088"/>
    </source>
</evidence>
<organism evidence="13">
    <name type="scientific">uncultured Thiotrichaceae bacterium</name>
    <dbReference type="NCBI Taxonomy" id="298394"/>
    <lineage>
        <taxon>Bacteria</taxon>
        <taxon>Pseudomonadati</taxon>
        <taxon>Pseudomonadota</taxon>
        <taxon>Gammaproteobacteria</taxon>
        <taxon>Thiotrichales</taxon>
        <taxon>Thiotrichaceae</taxon>
        <taxon>environmental samples</taxon>
    </lineage>
</organism>
<comment type="similarity">
    <text evidence="2">Belongs to the MscS (TC 1.A.23) family.</text>
</comment>
<evidence type="ECO:0000256" key="4">
    <source>
        <dbReference type="ARBA" id="ARBA00022692"/>
    </source>
</evidence>
<evidence type="ECO:0008006" key="14">
    <source>
        <dbReference type="Google" id="ProtNLM"/>
    </source>
</evidence>
<dbReference type="Gene3D" id="1.10.287.1260">
    <property type="match status" value="1"/>
</dbReference>
<protein>
    <recommendedName>
        <fullName evidence="14">Potassium efflux system KefA protein / Small-conductance mechanosensitive channel</fullName>
    </recommendedName>
</protein>
<dbReference type="InterPro" id="IPR045276">
    <property type="entry name" value="YbiO_bact"/>
</dbReference>
<dbReference type="InterPro" id="IPR006685">
    <property type="entry name" value="MscS_channel_2nd"/>
</dbReference>
<evidence type="ECO:0000256" key="2">
    <source>
        <dbReference type="ARBA" id="ARBA00008017"/>
    </source>
</evidence>
<feature type="region of interest" description="Disordered" evidence="7">
    <location>
        <begin position="745"/>
        <end position="780"/>
    </location>
</feature>
<dbReference type="PANTHER" id="PTHR30460:SF0">
    <property type="entry name" value="MODERATE CONDUCTANCE MECHANOSENSITIVE CHANNEL YBIO"/>
    <property type="match status" value="1"/>
</dbReference>
<evidence type="ECO:0000256" key="7">
    <source>
        <dbReference type="SAM" id="MobiDB-lite"/>
    </source>
</evidence>
<dbReference type="SUPFAM" id="SSF50182">
    <property type="entry name" value="Sm-like ribonucleoproteins"/>
    <property type="match status" value="1"/>
</dbReference>
<evidence type="ECO:0000256" key="1">
    <source>
        <dbReference type="ARBA" id="ARBA00004651"/>
    </source>
</evidence>